<dbReference type="KEGG" id="bfo:118413135"/>
<evidence type="ECO:0000259" key="1">
    <source>
        <dbReference type="PROSITE" id="PS50017"/>
    </source>
</evidence>
<dbReference type="OMA" id="LRQMWCQ"/>
<dbReference type="GO" id="GO:0007165">
    <property type="term" value="P:signal transduction"/>
    <property type="evidence" value="ECO:0007669"/>
    <property type="project" value="InterPro"/>
</dbReference>
<reference evidence="3" key="2">
    <citation type="submission" date="2025-08" db="UniProtKB">
        <authorList>
            <consortium name="RefSeq"/>
        </authorList>
    </citation>
    <scope>IDENTIFICATION</scope>
    <source>
        <strain evidence="3">S238N-H82</strain>
        <tissue evidence="3">Testes</tissue>
    </source>
</reference>
<protein>
    <submittedName>
        <fullName evidence="3">Uncharacterized protein LOC118413135</fullName>
    </submittedName>
</protein>
<dbReference type="PROSITE" id="PS50017">
    <property type="entry name" value="DEATH_DOMAIN"/>
    <property type="match status" value="1"/>
</dbReference>
<dbReference type="OrthoDB" id="10060562at2759"/>
<organism evidence="2 3">
    <name type="scientific">Branchiostoma floridae</name>
    <name type="common">Florida lancelet</name>
    <name type="synonym">Amphioxus</name>
    <dbReference type="NCBI Taxonomy" id="7739"/>
    <lineage>
        <taxon>Eukaryota</taxon>
        <taxon>Metazoa</taxon>
        <taxon>Chordata</taxon>
        <taxon>Cephalochordata</taxon>
        <taxon>Leptocardii</taxon>
        <taxon>Amphioxiformes</taxon>
        <taxon>Branchiostomatidae</taxon>
        <taxon>Branchiostoma</taxon>
    </lineage>
</organism>
<feature type="domain" description="Death" evidence="1">
    <location>
        <begin position="309"/>
        <end position="373"/>
    </location>
</feature>
<dbReference type="RefSeq" id="XP_035672207.1">
    <property type="nucleotide sequence ID" value="XM_035816314.1"/>
</dbReference>
<dbReference type="GeneID" id="118413135"/>
<gene>
    <name evidence="3" type="primary">LOC118413135</name>
</gene>
<evidence type="ECO:0000313" key="3">
    <source>
        <dbReference type="RefSeq" id="XP_035672207.1"/>
    </source>
</evidence>
<proteinExistence type="predicted"/>
<dbReference type="AlphaFoldDB" id="A0A9J7KXW7"/>
<evidence type="ECO:0000313" key="2">
    <source>
        <dbReference type="Proteomes" id="UP000001554"/>
    </source>
</evidence>
<sequence length="383" mass="43640">MLCTMTRIRDENKHSSLSLIKDKNEEENIKHIFLCFFEQSPYFLSGIEQTDILKTLSMLLNTSPTVGLVLHPMKKAVASCKKAVYNVKFSPLKLLQNFKMYPIDGFTEEKSKDSRVIGKPASGLKRLTLKSFPLNEWEISSALLGFLCGETVPKPLLSFGTPIDYCRPSVKQVMELCSKVKAIRCIFDLIKESDLETDVVHSEIASHILRGWNDGCIPKVKDTPSHFLDVFIQSLSAYVDACIKVTQQSSDSIPTEEDTPVDKQKAKVPAMTKAGLKKHMASLRQMWCQEYSAGLAEELLREDRQRALRRFGKEQGLKQYEIDNILNRSSASLQKKGYRLMEDWQHGRGGSIVRRGKQLEEEQLIETMKALKRDRKFPKDKDT</sequence>
<keyword evidence="2" id="KW-1185">Reference proteome</keyword>
<dbReference type="Proteomes" id="UP000001554">
    <property type="component" value="Chromosome 4"/>
</dbReference>
<name>A0A9J7KXW7_BRAFL</name>
<accession>A0A9J7KXW7</accession>
<reference evidence="2" key="1">
    <citation type="journal article" date="2020" name="Nat. Ecol. Evol.">
        <title>Deeply conserved synteny resolves early events in vertebrate evolution.</title>
        <authorList>
            <person name="Simakov O."/>
            <person name="Marletaz F."/>
            <person name="Yue J.X."/>
            <person name="O'Connell B."/>
            <person name="Jenkins J."/>
            <person name="Brandt A."/>
            <person name="Calef R."/>
            <person name="Tung C.H."/>
            <person name="Huang T.K."/>
            <person name="Schmutz J."/>
            <person name="Satoh N."/>
            <person name="Yu J.K."/>
            <person name="Putnam N.H."/>
            <person name="Green R.E."/>
            <person name="Rokhsar D.S."/>
        </authorList>
    </citation>
    <scope>NUCLEOTIDE SEQUENCE [LARGE SCALE GENOMIC DNA]</scope>
    <source>
        <strain evidence="2">S238N-H82</strain>
    </source>
</reference>
<dbReference type="InterPro" id="IPR000488">
    <property type="entry name" value="Death_dom"/>
</dbReference>